<protein>
    <submittedName>
        <fullName evidence="2">Uncharacterized protein</fullName>
    </submittedName>
</protein>
<proteinExistence type="predicted"/>
<reference evidence="2" key="1">
    <citation type="submission" date="2016-11" db="UniProtKB">
        <authorList>
            <consortium name="WormBaseParasite"/>
        </authorList>
    </citation>
    <scope>IDENTIFICATION</scope>
</reference>
<keyword evidence="1" id="KW-1185">Reference proteome</keyword>
<dbReference type="Proteomes" id="UP000095283">
    <property type="component" value="Unplaced"/>
</dbReference>
<name>A0A1I7WZ77_HETBA</name>
<evidence type="ECO:0000313" key="1">
    <source>
        <dbReference type="Proteomes" id="UP000095283"/>
    </source>
</evidence>
<dbReference type="AlphaFoldDB" id="A0A1I7WZ77"/>
<evidence type="ECO:0000313" key="2">
    <source>
        <dbReference type="WBParaSite" id="Hba_10477"/>
    </source>
</evidence>
<organism evidence="1 2">
    <name type="scientific">Heterorhabditis bacteriophora</name>
    <name type="common">Entomopathogenic nematode worm</name>
    <dbReference type="NCBI Taxonomy" id="37862"/>
    <lineage>
        <taxon>Eukaryota</taxon>
        <taxon>Metazoa</taxon>
        <taxon>Ecdysozoa</taxon>
        <taxon>Nematoda</taxon>
        <taxon>Chromadorea</taxon>
        <taxon>Rhabditida</taxon>
        <taxon>Rhabditina</taxon>
        <taxon>Rhabditomorpha</taxon>
        <taxon>Strongyloidea</taxon>
        <taxon>Heterorhabditidae</taxon>
        <taxon>Heterorhabditis</taxon>
    </lineage>
</organism>
<sequence length="59" mass="6436">MCCERSRTLKCQLHGAGLHGRSSSDKPLIAANNRKAGIVYKGTPTLGDGWKKTFFGRSQ</sequence>
<accession>A0A1I7WZ77</accession>
<dbReference type="WBParaSite" id="Hba_10477">
    <property type="protein sequence ID" value="Hba_10477"/>
    <property type="gene ID" value="Hba_10477"/>
</dbReference>